<keyword evidence="2" id="KW-1185">Reference proteome</keyword>
<comment type="caution">
    <text evidence="1">The sequence shown here is derived from an EMBL/GenBank/DDBJ whole genome shotgun (WGS) entry which is preliminary data.</text>
</comment>
<evidence type="ECO:0000313" key="1">
    <source>
        <dbReference type="EMBL" id="KAI3771699.1"/>
    </source>
</evidence>
<dbReference type="Proteomes" id="UP001055879">
    <property type="component" value="Linkage Group LG01"/>
</dbReference>
<proteinExistence type="predicted"/>
<gene>
    <name evidence="1" type="ORF">L6452_02866</name>
</gene>
<accession>A0ACB9FK41</accession>
<organism evidence="1 2">
    <name type="scientific">Arctium lappa</name>
    <name type="common">Greater burdock</name>
    <name type="synonym">Lappa major</name>
    <dbReference type="NCBI Taxonomy" id="4217"/>
    <lineage>
        <taxon>Eukaryota</taxon>
        <taxon>Viridiplantae</taxon>
        <taxon>Streptophyta</taxon>
        <taxon>Embryophyta</taxon>
        <taxon>Tracheophyta</taxon>
        <taxon>Spermatophyta</taxon>
        <taxon>Magnoliopsida</taxon>
        <taxon>eudicotyledons</taxon>
        <taxon>Gunneridae</taxon>
        <taxon>Pentapetalae</taxon>
        <taxon>asterids</taxon>
        <taxon>campanulids</taxon>
        <taxon>Asterales</taxon>
        <taxon>Asteraceae</taxon>
        <taxon>Carduoideae</taxon>
        <taxon>Cardueae</taxon>
        <taxon>Arctiinae</taxon>
        <taxon>Arctium</taxon>
    </lineage>
</organism>
<dbReference type="EMBL" id="CM042047">
    <property type="protein sequence ID" value="KAI3771699.1"/>
    <property type="molecule type" value="Genomic_DNA"/>
</dbReference>
<protein>
    <submittedName>
        <fullName evidence="1">Uncharacterized protein</fullName>
    </submittedName>
</protein>
<reference evidence="2" key="1">
    <citation type="journal article" date="2022" name="Mol. Ecol. Resour.">
        <title>The genomes of chicory, endive, great burdock and yacon provide insights into Asteraceae palaeo-polyploidization history and plant inulin production.</title>
        <authorList>
            <person name="Fan W."/>
            <person name="Wang S."/>
            <person name="Wang H."/>
            <person name="Wang A."/>
            <person name="Jiang F."/>
            <person name="Liu H."/>
            <person name="Zhao H."/>
            <person name="Xu D."/>
            <person name="Zhang Y."/>
        </authorList>
    </citation>
    <scope>NUCLEOTIDE SEQUENCE [LARGE SCALE GENOMIC DNA]</scope>
    <source>
        <strain evidence="2">cv. Niubang</strain>
    </source>
</reference>
<name>A0ACB9FK41_ARCLA</name>
<reference evidence="1 2" key="2">
    <citation type="journal article" date="2022" name="Mol. Ecol. Resour.">
        <title>The genomes of chicory, endive, great burdock and yacon provide insights into Asteraceae paleo-polyploidization history and plant inulin production.</title>
        <authorList>
            <person name="Fan W."/>
            <person name="Wang S."/>
            <person name="Wang H."/>
            <person name="Wang A."/>
            <person name="Jiang F."/>
            <person name="Liu H."/>
            <person name="Zhao H."/>
            <person name="Xu D."/>
            <person name="Zhang Y."/>
        </authorList>
    </citation>
    <scope>NUCLEOTIDE SEQUENCE [LARGE SCALE GENOMIC DNA]</scope>
    <source>
        <strain evidence="2">cv. Niubang</strain>
    </source>
</reference>
<evidence type="ECO:0000313" key="2">
    <source>
        <dbReference type="Proteomes" id="UP001055879"/>
    </source>
</evidence>
<sequence length="146" mass="16444">MDDSSHTLHSYFVDLRRWSPGFSADSRLAWIKIIGLSLACWIEENFIKIAEHWGTFINSENCIFEEAKSFLNGCILIKTEVKGKIYEYLNIKISGSDHLVLVSEVLDFEDQPAEISSYSDSDDILSGDEEDSEIPLECGDESLAEG</sequence>